<feature type="domain" description="C2H2-type" evidence="8">
    <location>
        <begin position="59"/>
        <end position="87"/>
    </location>
</feature>
<evidence type="ECO:0000256" key="5">
    <source>
        <dbReference type="ARBA" id="ARBA00022833"/>
    </source>
</evidence>
<dbReference type="InterPro" id="IPR013087">
    <property type="entry name" value="Znf_C2H2_type"/>
</dbReference>
<name>A0A4W3HI76_CALMI</name>
<dbReference type="GO" id="GO:0000981">
    <property type="term" value="F:DNA-binding transcription factor activity, RNA polymerase II-specific"/>
    <property type="evidence" value="ECO:0007669"/>
    <property type="project" value="TreeGrafter"/>
</dbReference>
<keyword evidence="5" id="KW-0862">Zinc</keyword>
<evidence type="ECO:0000256" key="7">
    <source>
        <dbReference type="PROSITE-ProRule" id="PRU00042"/>
    </source>
</evidence>
<dbReference type="Pfam" id="PF13465">
    <property type="entry name" value="zf-H2C2_2"/>
    <property type="match status" value="1"/>
</dbReference>
<feature type="domain" description="C2H2-type" evidence="8">
    <location>
        <begin position="30"/>
        <end position="58"/>
    </location>
</feature>
<evidence type="ECO:0000256" key="3">
    <source>
        <dbReference type="ARBA" id="ARBA00022737"/>
    </source>
</evidence>
<evidence type="ECO:0000256" key="2">
    <source>
        <dbReference type="ARBA" id="ARBA00022723"/>
    </source>
</evidence>
<organism evidence="9 10">
    <name type="scientific">Callorhinchus milii</name>
    <name type="common">Ghost shark</name>
    <dbReference type="NCBI Taxonomy" id="7868"/>
    <lineage>
        <taxon>Eukaryota</taxon>
        <taxon>Metazoa</taxon>
        <taxon>Chordata</taxon>
        <taxon>Craniata</taxon>
        <taxon>Vertebrata</taxon>
        <taxon>Chondrichthyes</taxon>
        <taxon>Holocephali</taxon>
        <taxon>Chimaeriformes</taxon>
        <taxon>Callorhinchidae</taxon>
        <taxon>Callorhinchus</taxon>
    </lineage>
</organism>
<evidence type="ECO:0000313" key="9">
    <source>
        <dbReference type="Ensembl" id="ENSCMIP00000016758.1"/>
    </source>
</evidence>
<reference evidence="10" key="2">
    <citation type="journal article" date="2007" name="PLoS Biol.">
        <title>Survey sequencing and comparative analysis of the elephant shark (Callorhinchus milii) genome.</title>
        <authorList>
            <person name="Venkatesh B."/>
            <person name="Kirkness E.F."/>
            <person name="Loh Y.H."/>
            <person name="Halpern A.L."/>
            <person name="Lee A.P."/>
            <person name="Johnson J."/>
            <person name="Dandona N."/>
            <person name="Viswanathan L.D."/>
            <person name="Tay A."/>
            <person name="Venter J.C."/>
            <person name="Strausberg R.L."/>
            <person name="Brenner S."/>
        </authorList>
    </citation>
    <scope>NUCLEOTIDE SEQUENCE [LARGE SCALE GENOMIC DNA]</scope>
</reference>
<dbReference type="GO" id="GO:0008270">
    <property type="term" value="F:zinc ion binding"/>
    <property type="evidence" value="ECO:0007669"/>
    <property type="project" value="UniProtKB-KW"/>
</dbReference>
<keyword evidence="3" id="KW-0677">Repeat</keyword>
<comment type="subcellular location">
    <subcellularLocation>
        <location evidence="1">Nucleus</location>
    </subcellularLocation>
</comment>
<dbReference type="FunFam" id="3.30.160.60:FF:000696">
    <property type="entry name" value="Zinc finger and BTB domain containing 40"/>
    <property type="match status" value="1"/>
</dbReference>
<evidence type="ECO:0000256" key="4">
    <source>
        <dbReference type="ARBA" id="ARBA00022771"/>
    </source>
</evidence>
<reference evidence="9" key="5">
    <citation type="submission" date="2025-09" db="UniProtKB">
        <authorList>
            <consortium name="Ensembl"/>
        </authorList>
    </citation>
    <scope>IDENTIFICATION</scope>
</reference>
<dbReference type="FunFam" id="3.30.160.60:FF:000909">
    <property type="entry name" value="zinc finger and BTB domain-containing protein 40"/>
    <property type="match status" value="1"/>
</dbReference>
<reference evidence="9" key="4">
    <citation type="submission" date="2025-08" db="UniProtKB">
        <authorList>
            <consortium name="Ensembl"/>
        </authorList>
    </citation>
    <scope>IDENTIFICATION</scope>
</reference>
<dbReference type="PANTHER" id="PTHR24394">
    <property type="entry name" value="ZINC FINGER PROTEIN"/>
    <property type="match status" value="1"/>
</dbReference>
<evidence type="ECO:0000256" key="1">
    <source>
        <dbReference type="ARBA" id="ARBA00004123"/>
    </source>
</evidence>
<protein>
    <recommendedName>
        <fullName evidence="8">C2H2-type domain-containing protein</fullName>
    </recommendedName>
</protein>
<dbReference type="PROSITE" id="PS00028">
    <property type="entry name" value="ZINC_FINGER_C2H2_1"/>
    <property type="match status" value="3"/>
</dbReference>
<dbReference type="AlphaFoldDB" id="A0A4W3HI76"/>
<dbReference type="Proteomes" id="UP000314986">
    <property type="component" value="Unassembled WGS sequence"/>
</dbReference>
<keyword evidence="4 7" id="KW-0863">Zinc-finger</keyword>
<keyword evidence="10" id="KW-1185">Reference proteome</keyword>
<keyword evidence="6" id="KW-0539">Nucleus</keyword>
<evidence type="ECO:0000259" key="8">
    <source>
        <dbReference type="PROSITE" id="PS50157"/>
    </source>
</evidence>
<proteinExistence type="predicted"/>
<accession>A0A4W3HI76</accession>
<dbReference type="OMA" id="AFHNIEY"/>
<sequence>MYGCQYCDAVFAQSIELTRHIRTHTGDKPYVCRECGKGFSQASGLSIHLDAFHNIEYPYDCQKCSMSFPSLVEHKMHIQEVHPCEYNPCEICGKNFSALSLLERYTVTHMRGKSY</sequence>
<reference evidence="10" key="1">
    <citation type="journal article" date="2006" name="Science">
        <title>Ancient noncoding elements conserved in the human genome.</title>
        <authorList>
            <person name="Venkatesh B."/>
            <person name="Kirkness E.F."/>
            <person name="Loh Y.H."/>
            <person name="Halpern A.L."/>
            <person name="Lee A.P."/>
            <person name="Johnson J."/>
            <person name="Dandona N."/>
            <person name="Viswanathan L.D."/>
            <person name="Tay A."/>
            <person name="Venter J.C."/>
            <person name="Strausberg R.L."/>
            <person name="Brenner S."/>
        </authorList>
    </citation>
    <scope>NUCLEOTIDE SEQUENCE [LARGE SCALE GENOMIC DNA]</scope>
</reference>
<dbReference type="GeneTree" id="ENSGT00930000151052"/>
<dbReference type="InterPro" id="IPR036236">
    <property type="entry name" value="Znf_C2H2_sf"/>
</dbReference>
<feature type="domain" description="C2H2-type" evidence="8">
    <location>
        <begin position="87"/>
        <end position="114"/>
    </location>
</feature>
<feature type="domain" description="C2H2-type" evidence="8">
    <location>
        <begin position="2"/>
        <end position="29"/>
    </location>
</feature>
<dbReference type="SMART" id="SM00355">
    <property type="entry name" value="ZnF_C2H2"/>
    <property type="match status" value="4"/>
</dbReference>
<evidence type="ECO:0000313" key="10">
    <source>
        <dbReference type="Proteomes" id="UP000314986"/>
    </source>
</evidence>
<dbReference type="GO" id="GO:0005634">
    <property type="term" value="C:nucleus"/>
    <property type="evidence" value="ECO:0007669"/>
    <property type="project" value="UniProtKB-SubCell"/>
</dbReference>
<evidence type="ECO:0000256" key="6">
    <source>
        <dbReference type="ARBA" id="ARBA00023242"/>
    </source>
</evidence>
<dbReference type="PANTHER" id="PTHR24394:SF0">
    <property type="entry name" value="ZINC FINGER AND BTB DOMAIN-CONTAINING PROTEIN 40"/>
    <property type="match status" value="1"/>
</dbReference>
<dbReference type="SUPFAM" id="SSF57667">
    <property type="entry name" value="beta-beta-alpha zinc fingers"/>
    <property type="match status" value="2"/>
</dbReference>
<keyword evidence="2" id="KW-0479">Metal-binding</keyword>
<dbReference type="Gene3D" id="3.30.160.60">
    <property type="entry name" value="Classic Zinc Finger"/>
    <property type="match status" value="3"/>
</dbReference>
<dbReference type="PROSITE" id="PS50157">
    <property type="entry name" value="ZINC_FINGER_C2H2_2"/>
    <property type="match status" value="4"/>
</dbReference>
<dbReference type="Ensembl" id="ENSCMIT00000017091.1">
    <property type="protein sequence ID" value="ENSCMIP00000016758.1"/>
    <property type="gene ID" value="ENSCMIG00000008042.1"/>
</dbReference>
<reference evidence="10" key="3">
    <citation type="journal article" date="2014" name="Nature">
        <title>Elephant shark genome provides unique insights into gnathostome evolution.</title>
        <authorList>
            <consortium name="International Elephant Shark Genome Sequencing Consortium"/>
            <person name="Venkatesh B."/>
            <person name="Lee A.P."/>
            <person name="Ravi V."/>
            <person name="Maurya A.K."/>
            <person name="Lian M.M."/>
            <person name="Swann J.B."/>
            <person name="Ohta Y."/>
            <person name="Flajnik M.F."/>
            <person name="Sutoh Y."/>
            <person name="Kasahara M."/>
            <person name="Hoon S."/>
            <person name="Gangu V."/>
            <person name="Roy S.W."/>
            <person name="Irimia M."/>
            <person name="Korzh V."/>
            <person name="Kondrychyn I."/>
            <person name="Lim Z.W."/>
            <person name="Tay B.H."/>
            <person name="Tohari S."/>
            <person name="Kong K.W."/>
            <person name="Ho S."/>
            <person name="Lorente-Galdos B."/>
            <person name="Quilez J."/>
            <person name="Marques-Bonet T."/>
            <person name="Raney B.J."/>
            <person name="Ingham P.W."/>
            <person name="Tay A."/>
            <person name="Hillier L.W."/>
            <person name="Minx P."/>
            <person name="Boehm T."/>
            <person name="Wilson R.K."/>
            <person name="Brenner S."/>
            <person name="Warren W.C."/>
        </authorList>
    </citation>
    <scope>NUCLEOTIDE SEQUENCE [LARGE SCALE GENOMIC DNA]</scope>
</reference>